<name>A0ABN6P0Q4_9PROT</name>
<dbReference type="EMBL" id="AP025637">
    <property type="protein sequence ID" value="BDG71946.1"/>
    <property type="molecule type" value="Genomic_DNA"/>
</dbReference>
<evidence type="ECO:0000256" key="2">
    <source>
        <dbReference type="SAM" id="Phobius"/>
    </source>
</evidence>
<dbReference type="Proteomes" id="UP000831327">
    <property type="component" value="Chromosome"/>
</dbReference>
<dbReference type="RefSeq" id="WP_244459167.1">
    <property type="nucleotide sequence ID" value="NZ_AP025637.1"/>
</dbReference>
<evidence type="ECO:0000256" key="1">
    <source>
        <dbReference type="SAM" id="MobiDB-lite"/>
    </source>
</evidence>
<evidence type="ECO:0000313" key="4">
    <source>
        <dbReference type="Proteomes" id="UP000831327"/>
    </source>
</evidence>
<protein>
    <recommendedName>
        <fullName evidence="5">Membrane-anchored protein</fullName>
    </recommendedName>
</protein>
<organism evidence="3 4">
    <name type="scientific">Roseomonas fluvialis</name>
    <dbReference type="NCBI Taxonomy" id="1750527"/>
    <lineage>
        <taxon>Bacteria</taxon>
        <taxon>Pseudomonadati</taxon>
        <taxon>Pseudomonadota</taxon>
        <taxon>Alphaproteobacteria</taxon>
        <taxon>Acetobacterales</taxon>
        <taxon>Roseomonadaceae</taxon>
        <taxon>Roseomonas</taxon>
    </lineage>
</organism>
<keyword evidence="4" id="KW-1185">Reference proteome</keyword>
<reference evidence="3 4" key="1">
    <citation type="journal article" date="2016" name="Microbes Environ.">
        <title>Phylogenetically diverse aerobic anoxygenic phototrophic bacteria isolated from epilithic biofilms in Tama river, Japan.</title>
        <authorList>
            <person name="Hirose S."/>
            <person name="Matsuura K."/>
            <person name="Haruta S."/>
        </authorList>
    </citation>
    <scope>NUCLEOTIDE SEQUENCE [LARGE SCALE GENOMIC DNA]</scope>
    <source>
        <strain evidence="3 4">S08</strain>
    </source>
</reference>
<keyword evidence="2" id="KW-0472">Membrane</keyword>
<keyword evidence="2" id="KW-1133">Transmembrane helix</keyword>
<feature type="region of interest" description="Disordered" evidence="1">
    <location>
        <begin position="1"/>
        <end position="22"/>
    </location>
</feature>
<feature type="transmembrane region" description="Helical" evidence="2">
    <location>
        <begin position="207"/>
        <end position="227"/>
    </location>
</feature>
<proteinExistence type="predicted"/>
<accession>A0ABN6P0Q4</accession>
<evidence type="ECO:0008006" key="5">
    <source>
        <dbReference type="Google" id="ProtNLM"/>
    </source>
</evidence>
<evidence type="ECO:0000313" key="3">
    <source>
        <dbReference type="EMBL" id="BDG71946.1"/>
    </source>
</evidence>
<sequence>MATDTAPALQRPDAPPAPAPDIRGLVDNATPDRLYGWAWNAAAPAERVAIEARLGATTVHATRADLARPDLAKAGVGDGCHAFEIPLEPEWIRRRSELSIVARSADGTETPVPVRVRRATGDADDAGLPRMLDAIVAGQRRLHEDLRAIAARLPDPGGQTALASLVQSHRDLQERLDVLALWLTRLDERLATLPVATEPAPVRGSGWTILLGGVLGTLGAAALLLAMRLGG</sequence>
<gene>
    <name evidence="3" type="ORF">Rmf_18750</name>
</gene>
<feature type="compositionally biased region" description="Low complexity" evidence="1">
    <location>
        <begin position="1"/>
        <end position="12"/>
    </location>
</feature>
<keyword evidence="2" id="KW-0812">Transmembrane</keyword>